<keyword evidence="7" id="KW-0346">Stress response</keyword>
<reference evidence="8 9" key="1">
    <citation type="submission" date="2017-03" db="EMBL/GenBank/DDBJ databases">
        <title>Draft genime sequence of the acidophilic sulfur-oxidizing bacterium Acidithiobacillus sp. SH, isolated from seawater.</title>
        <authorList>
            <person name="Sharmin S."/>
            <person name="Tokuhisa M."/>
            <person name="Kanao T."/>
            <person name="Kamimura K."/>
        </authorList>
    </citation>
    <scope>NUCLEOTIDE SEQUENCE [LARGE SCALE GENOMIC DNA]</scope>
    <source>
        <strain evidence="8 9">SH</strain>
    </source>
</reference>
<dbReference type="GO" id="GO:0016787">
    <property type="term" value="F:hydrolase activity"/>
    <property type="evidence" value="ECO:0007669"/>
    <property type="project" value="UniProtKB-KW"/>
</dbReference>
<keyword evidence="9" id="KW-1185">Reference proteome</keyword>
<keyword evidence="3" id="KW-0540">Nuclease</keyword>
<dbReference type="InterPro" id="IPR012933">
    <property type="entry name" value="HicA_mRNA_interferase"/>
</dbReference>
<dbReference type="GO" id="GO:0003729">
    <property type="term" value="F:mRNA binding"/>
    <property type="evidence" value="ECO:0007669"/>
    <property type="project" value="InterPro"/>
</dbReference>
<keyword evidence="2" id="KW-1277">Toxin-antitoxin system</keyword>
<protein>
    <recommendedName>
        <fullName evidence="10">Addiction module toxin, HicA family</fullName>
    </recommendedName>
</protein>
<dbReference type="Proteomes" id="UP000234329">
    <property type="component" value="Unassembled WGS sequence"/>
</dbReference>
<keyword evidence="6" id="KW-0694">RNA-binding</keyword>
<dbReference type="EMBL" id="MXAV01000007">
    <property type="protein sequence ID" value="PKY11762.1"/>
    <property type="molecule type" value="Genomic_DNA"/>
</dbReference>
<evidence type="ECO:0000256" key="5">
    <source>
        <dbReference type="ARBA" id="ARBA00022801"/>
    </source>
</evidence>
<comment type="similarity">
    <text evidence="1">Belongs to the HicA mRNA interferase family.</text>
</comment>
<evidence type="ECO:0000256" key="7">
    <source>
        <dbReference type="ARBA" id="ARBA00023016"/>
    </source>
</evidence>
<accession>A0A2I1DPI8</accession>
<proteinExistence type="inferred from homology"/>
<evidence type="ECO:0000256" key="2">
    <source>
        <dbReference type="ARBA" id="ARBA00022649"/>
    </source>
</evidence>
<evidence type="ECO:0000313" key="8">
    <source>
        <dbReference type="EMBL" id="PKY11762.1"/>
    </source>
</evidence>
<evidence type="ECO:0008006" key="10">
    <source>
        <dbReference type="Google" id="ProtNLM"/>
    </source>
</evidence>
<comment type="caution">
    <text evidence="8">The sequence shown here is derived from an EMBL/GenBank/DDBJ whole genome shotgun (WGS) entry which is preliminary data.</text>
</comment>
<dbReference type="Pfam" id="PF07927">
    <property type="entry name" value="HicA_toxin"/>
    <property type="match status" value="1"/>
</dbReference>
<dbReference type="GO" id="GO:0004519">
    <property type="term" value="F:endonuclease activity"/>
    <property type="evidence" value="ECO:0007669"/>
    <property type="project" value="UniProtKB-KW"/>
</dbReference>
<evidence type="ECO:0000256" key="6">
    <source>
        <dbReference type="ARBA" id="ARBA00022884"/>
    </source>
</evidence>
<organism evidence="8 9">
    <name type="scientific">Acidithiobacillus marinus</name>
    <dbReference type="NCBI Taxonomy" id="187490"/>
    <lineage>
        <taxon>Bacteria</taxon>
        <taxon>Pseudomonadati</taxon>
        <taxon>Pseudomonadota</taxon>
        <taxon>Acidithiobacillia</taxon>
        <taxon>Acidithiobacillales</taxon>
        <taxon>Acidithiobacillaceae</taxon>
        <taxon>Acidithiobacillus</taxon>
    </lineage>
</organism>
<dbReference type="InterPro" id="IPR038570">
    <property type="entry name" value="HicA_sf"/>
</dbReference>
<dbReference type="InParanoid" id="A0A2I1DPI8"/>
<keyword evidence="4" id="KW-0255">Endonuclease</keyword>
<dbReference type="AlphaFoldDB" id="A0A2I1DPI8"/>
<sequence length="77" mass="8856">MNKREKLLAKAQMGAELSYSEFQTLLTQQGWRYSGHEGSHAKWVSPAGTRLMIQDSKGKAKRYQVRLFLKSLDKEVL</sequence>
<evidence type="ECO:0000256" key="3">
    <source>
        <dbReference type="ARBA" id="ARBA00022722"/>
    </source>
</evidence>
<keyword evidence="5" id="KW-0378">Hydrolase</keyword>
<evidence type="ECO:0000256" key="4">
    <source>
        <dbReference type="ARBA" id="ARBA00022759"/>
    </source>
</evidence>
<evidence type="ECO:0000256" key="1">
    <source>
        <dbReference type="ARBA" id="ARBA00006620"/>
    </source>
</evidence>
<dbReference type="SUPFAM" id="SSF54786">
    <property type="entry name" value="YcfA/nrd intein domain"/>
    <property type="match status" value="1"/>
</dbReference>
<dbReference type="RefSeq" id="WP_101536903.1">
    <property type="nucleotide sequence ID" value="NZ_MXAV01000007.1"/>
</dbReference>
<gene>
    <name evidence="8" type="ORF">B1757_02935</name>
</gene>
<dbReference type="OrthoDB" id="308644at2"/>
<evidence type="ECO:0000313" key="9">
    <source>
        <dbReference type="Proteomes" id="UP000234329"/>
    </source>
</evidence>
<dbReference type="Gene3D" id="3.30.920.30">
    <property type="entry name" value="Hypothetical protein"/>
    <property type="match status" value="1"/>
</dbReference>
<name>A0A2I1DPI8_9PROT</name>